<evidence type="ECO:0000259" key="4">
    <source>
        <dbReference type="SMART" id="SM00645"/>
    </source>
</evidence>
<comment type="caution">
    <text evidence="6">The sequence shown here is derived from an EMBL/GenBank/DDBJ whole genome shotgun (WGS) entry which is preliminary data.</text>
</comment>
<evidence type="ECO:0000259" key="5">
    <source>
        <dbReference type="SMART" id="SM00848"/>
    </source>
</evidence>
<accession>A0AAN8PGM0</accession>
<evidence type="ECO:0000313" key="7">
    <source>
        <dbReference type="Proteomes" id="UP001372834"/>
    </source>
</evidence>
<dbReference type="GO" id="GO:0008234">
    <property type="term" value="F:cysteine-type peptidase activity"/>
    <property type="evidence" value="ECO:0007669"/>
    <property type="project" value="InterPro"/>
</dbReference>
<dbReference type="InterPro" id="IPR000668">
    <property type="entry name" value="Peptidase_C1A_C"/>
</dbReference>
<dbReference type="AlphaFoldDB" id="A0AAN8PGM0"/>
<feature type="domain" description="Peptidase C1A papain C-terminal" evidence="4">
    <location>
        <begin position="179"/>
        <end position="389"/>
    </location>
</feature>
<dbReference type="Pfam" id="PF08246">
    <property type="entry name" value="Inhibitor_I29"/>
    <property type="match status" value="1"/>
</dbReference>
<dbReference type="SMART" id="SM00645">
    <property type="entry name" value="Pept_C1"/>
    <property type="match status" value="1"/>
</dbReference>
<keyword evidence="2" id="KW-1015">Disulfide bond</keyword>
<feature type="domain" description="Cathepsin propeptide inhibitor" evidence="5">
    <location>
        <begin position="88"/>
        <end position="148"/>
    </location>
</feature>
<dbReference type="SUPFAM" id="SSF54001">
    <property type="entry name" value="Cysteine proteinases"/>
    <property type="match status" value="1"/>
</dbReference>
<dbReference type="SMART" id="SM00848">
    <property type="entry name" value="Inhibitor_I29"/>
    <property type="match status" value="1"/>
</dbReference>
<dbReference type="InterPro" id="IPR038765">
    <property type="entry name" value="Papain-like_cys_pep_sf"/>
</dbReference>
<name>A0AAN8PGM0_POLSC</name>
<dbReference type="FunFam" id="3.90.70.10:FF:000332">
    <property type="entry name" value="Cathepsin L1"/>
    <property type="match status" value="1"/>
</dbReference>
<protein>
    <submittedName>
        <fullName evidence="6">Uncharacterized protein</fullName>
    </submittedName>
</protein>
<comment type="similarity">
    <text evidence="1">Belongs to the peptidase C1 family.</text>
</comment>
<dbReference type="EMBL" id="JAWJWE010000036">
    <property type="protein sequence ID" value="KAK6629021.1"/>
    <property type="molecule type" value="Genomic_DNA"/>
</dbReference>
<keyword evidence="3" id="KW-0732">Signal</keyword>
<dbReference type="PANTHER" id="PTHR12411">
    <property type="entry name" value="CYSTEINE PROTEASE FAMILY C1-RELATED"/>
    <property type="match status" value="1"/>
</dbReference>
<feature type="chain" id="PRO_5042810470" evidence="3">
    <location>
        <begin position="21"/>
        <end position="409"/>
    </location>
</feature>
<organism evidence="6 7">
    <name type="scientific">Polyplax serrata</name>
    <name type="common">Common mouse louse</name>
    <dbReference type="NCBI Taxonomy" id="468196"/>
    <lineage>
        <taxon>Eukaryota</taxon>
        <taxon>Metazoa</taxon>
        <taxon>Ecdysozoa</taxon>
        <taxon>Arthropoda</taxon>
        <taxon>Hexapoda</taxon>
        <taxon>Insecta</taxon>
        <taxon>Pterygota</taxon>
        <taxon>Neoptera</taxon>
        <taxon>Paraneoptera</taxon>
        <taxon>Psocodea</taxon>
        <taxon>Troctomorpha</taxon>
        <taxon>Phthiraptera</taxon>
        <taxon>Anoplura</taxon>
        <taxon>Polyplacidae</taxon>
        <taxon>Polyplax</taxon>
    </lineage>
</organism>
<evidence type="ECO:0000256" key="3">
    <source>
        <dbReference type="SAM" id="SignalP"/>
    </source>
</evidence>
<dbReference type="CDD" id="cd02248">
    <property type="entry name" value="Peptidase_C1A"/>
    <property type="match status" value="1"/>
</dbReference>
<evidence type="ECO:0000313" key="6">
    <source>
        <dbReference type="EMBL" id="KAK6629021.1"/>
    </source>
</evidence>
<dbReference type="Proteomes" id="UP001372834">
    <property type="component" value="Unassembled WGS sequence"/>
</dbReference>
<gene>
    <name evidence="6" type="ORF">RUM43_002838</name>
</gene>
<dbReference type="InterPro" id="IPR039417">
    <property type="entry name" value="Peptidase_C1A_papain-like"/>
</dbReference>
<evidence type="ECO:0000256" key="2">
    <source>
        <dbReference type="ARBA" id="ARBA00023157"/>
    </source>
</evidence>
<dbReference type="Gene3D" id="3.90.70.10">
    <property type="entry name" value="Cysteine proteinases"/>
    <property type="match status" value="1"/>
</dbReference>
<reference evidence="6 7" key="1">
    <citation type="submission" date="2023-10" db="EMBL/GenBank/DDBJ databases">
        <title>Genomes of two closely related lineages of the louse Polyplax serrata with different host specificities.</title>
        <authorList>
            <person name="Martinu J."/>
            <person name="Tarabai H."/>
            <person name="Stefka J."/>
            <person name="Hypsa V."/>
        </authorList>
    </citation>
    <scope>NUCLEOTIDE SEQUENCE [LARGE SCALE GENOMIC DNA]</scope>
    <source>
        <strain evidence="6">HR10_N</strain>
    </source>
</reference>
<dbReference type="InterPro" id="IPR013201">
    <property type="entry name" value="Prot_inhib_I29"/>
</dbReference>
<dbReference type="InterPro" id="IPR013128">
    <property type="entry name" value="Peptidase_C1A"/>
</dbReference>
<sequence length="409" mass="46905">MKCNPIFAVTLFIVIQSGISDDDLDDGYDSVQGYLNSLLEDEEDDVKKLNHSVLHPSVHEPPGHHEIIAGVELASPVTEYLSEVHKIWQPFKQAVHNKMYWTLLDLKRKKQWVENLIRIHQHNEKTRSTNSGYYLRANHLSDLNIREYIRRMLRVTKSHRDSSEPSKYATTYVKRQLNVPEEWNWLEQGFFTPAWDQANCGSCYAFSIAASAQGQYFRKTRQLRNLSVQQIVDCSVFNGNLGCYGGSLRNALKYCTNAGGLMSADEYPYAARQKLCKYRPWHKSVNVTSYVILPEYDEEAIQEAVATVGPVACSVDASPYTFQLYHKGIYDDPNCSHHKVNHAMLIVGYTKDAWILKNWWGEHWGIDGYMYLKKGVNQCAIAKYAGYPIVDDDNSSEEDVAEESLPIWK</sequence>
<dbReference type="GO" id="GO:0006508">
    <property type="term" value="P:proteolysis"/>
    <property type="evidence" value="ECO:0007669"/>
    <property type="project" value="InterPro"/>
</dbReference>
<evidence type="ECO:0000256" key="1">
    <source>
        <dbReference type="ARBA" id="ARBA00008455"/>
    </source>
</evidence>
<feature type="signal peptide" evidence="3">
    <location>
        <begin position="1"/>
        <end position="20"/>
    </location>
</feature>
<dbReference type="Pfam" id="PF00112">
    <property type="entry name" value="Peptidase_C1"/>
    <property type="match status" value="1"/>
</dbReference>
<proteinExistence type="inferred from homology"/>